<sequence>MQNTFGNIQLPIGMLFIACCFARINLSRQTQLISALQQRKLSVDLTTSGCWYSLLVTLHFRESWRICNTRLLALLRRSLHESKHLQSSYVAEHTMLSNISPRSCTLDFQNMPADANTSPCYPLRLVLYQHGYCVLLGFWFVDSEAALLDLLRFELLAFGWVPTVFSVRFACPDVDELARP</sequence>
<gene>
    <name evidence="2" type="ORF">P153DRAFT_82543</name>
</gene>
<dbReference type="Proteomes" id="UP000799771">
    <property type="component" value="Unassembled WGS sequence"/>
</dbReference>
<dbReference type="AlphaFoldDB" id="A0A6A6A4E8"/>
<name>A0A6A6A4E8_9PLEO</name>
<dbReference type="EMBL" id="ML977513">
    <property type="protein sequence ID" value="KAF2126680.1"/>
    <property type="molecule type" value="Genomic_DNA"/>
</dbReference>
<feature type="transmembrane region" description="Helical" evidence="1">
    <location>
        <begin position="6"/>
        <end position="26"/>
    </location>
</feature>
<keyword evidence="1" id="KW-1133">Transmembrane helix</keyword>
<keyword evidence="3" id="KW-1185">Reference proteome</keyword>
<evidence type="ECO:0000313" key="2">
    <source>
        <dbReference type="EMBL" id="KAF2126680.1"/>
    </source>
</evidence>
<dbReference type="GeneID" id="54413862"/>
<accession>A0A6A6A4E8</accession>
<dbReference type="RefSeq" id="XP_033521072.1">
    <property type="nucleotide sequence ID" value="XM_033673430.1"/>
</dbReference>
<keyword evidence="1" id="KW-0472">Membrane</keyword>
<evidence type="ECO:0000313" key="3">
    <source>
        <dbReference type="Proteomes" id="UP000799771"/>
    </source>
</evidence>
<reference evidence="2" key="1">
    <citation type="journal article" date="2020" name="Stud. Mycol.">
        <title>101 Dothideomycetes genomes: a test case for predicting lifestyles and emergence of pathogens.</title>
        <authorList>
            <person name="Haridas S."/>
            <person name="Albert R."/>
            <person name="Binder M."/>
            <person name="Bloem J."/>
            <person name="Labutti K."/>
            <person name="Salamov A."/>
            <person name="Andreopoulos B."/>
            <person name="Baker S."/>
            <person name="Barry K."/>
            <person name="Bills G."/>
            <person name="Bluhm B."/>
            <person name="Cannon C."/>
            <person name="Castanera R."/>
            <person name="Culley D."/>
            <person name="Daum C."/>
            <person name="Ezra D."/>
            <person name="Gonzalez J."/>
            <person name="Henrissat B."/>
            <person name="Kuo A."/>
            <person name="Liang C."/>
            <person name="Lipzen A."/>
            <person name="Lutzoni F."/>
            <person name="Magnuson J."/>
            <person name="Mondo S."/>
            <person name="Nolan M."/>
            <person name="Ohm R."/>
            <person name="Pangilinan J."/>
            <person name="Park H.-J."/>
            <person name="Ramirez L."/>
            <person name="Alfaro M."/>
            <person name="Sun H."/>
            <person name="Tritt A."/>
            <person name="Yoshinaga Y."/>
            <person name="Zwiers L.-H."/>
            <person name="Turgeon B."/>
            <person name="Goodwin S."/>
            <person name="Spatafora J."/>
            <person name="Crous P."/>
            <person name="Grigoriev I."/>
        </authorList>
    </citation>
    <scope>NUCLEOTIDE SEQUENCE</scope>
    <source>
        <strain evidence="2">CBS 119687</strain>
    </source>
</reference>
<proteinExistence type="predicted"/>
<evidence type="ECO:0000256" key="1">
    <source>
        <dbReference type="SAM" id="Phobius"/>
    </source>
</evidence>
<keyword evidence="1" id="KW-0812">Transmembrane</keyword>
<organism evidence="2 3">
    <name type="scientific">Dothidotthia symphoricarpi CBS 119687</name>
    <dbReference type="NCBI Taxonomy" id="1392245"/>
    <lineage>
        <taxon>Eukaryota</taxon>
        <taxon>Fungi</taxon>
        <taxon>Dikarya</taxon>
        <taxon>Ascomycota</taxon>
        <taxon>Pezizomycotina</taxon>
        <taxon>Dothideomycetes</taxon>
        <taxon>Pleosporomycetidae</taxon>
        <taxon>Pleosporales</taxon>
        <taxon>Dothidotthiaceae</taxon>
        <taxon>Dothidotthia</taxon>
    </lineage>
</organism>
<protein>
    <submittedName>
        <fullName evidence="2">Uncharacterized protein</fullName>
    </submittedName>
</protein>